<proteinExistence type="predicted"/>
<protein>
    <recommendedName>
        <fullName evidence="2">YhfM-like domain-containing protein</fullName>
    </recommendedName>
</protein>
<feature type="domain" description="YhfM-like" evidence="2">
    <location>
        <begin position="39"/>
        <end position="135"/>
    </location>
</feature>
<accession>A0ABY5SB09</accession>
<feature type="signal peptide" evidence="1">
    <location>
        <begin position="1"/>
        <end position="18"/>
    </location>
</feature>
<reference evidence="3" key="1">
    <citation type="submission" date="2022-01" db="EMBL/GenBank/DDBJ databases">
        <title>Paenibacillus spongiae sp. nov., isolated from marine sponge.</title>
        <authorList>
            <person name="Li Z."/>
            <person name="Zhang M."/>
        </authorList>
    </citation>
    <scope>NUCLEOTIDE SEQUENCE</scope>
    <source>
        <strain evidence="3">PHS-Z3</strain>
    </source>
</reference>
<dbReference type="PROSITE" id="PS51257">
    <property type="entry name" value="PROKAR_LIPOPROTEIN"/>
    <property type="match status" value="1"/>
</dbReference>
<gene>
    <name evidence="3" type="ORF">L1F29_30640</name>
</gene>
<name>A0ABY5SB09_9BACL</name>
<evidence type="ECO:0000313" key="4">
    <source>
        <dbReference type="Proteomes" id="UP001057877"/>
    </source>
</evidence>
<keyword evidence="4" id="KW-1185">Reference proteome</keyword>
<evidence type="ECO:0000256" key="1">
    <source>
        <dbReference type="SAM" id="SignalP"/>
    </source>
</evidence>
<organism evidence="3 4">
    <name type="scientific">Paenibacillus spongiae</name>
    <dbReference type="NCBI Taxonomy" id="2909671"/>
    <lineage>
        <taxon>Bacteria</taxon>
        <taxon>Bacillati</taxon>
        <taxon>Bacillota</taxon>
        <taxon>Bacilli</taxon>
        <taxon>Bacillales</taxon>
        <taxon>Paenibacillaceae</taxon>
        <taxon>Paenibacillus</taxon>
    </lineage>
</organism>
<dbReference type="InterPro" id="IPR058780">
    <property type="entry name" value="YhfM-like_dom"/>
</dbReference>
<evidence type="ECO:0000259" key="2">
    <source>
        <dbReference type="Pfam" id="PF26353"/>
    </source>
</evidence>
<dbReference type="EMBL" id="CP091430">
    <property type="protein sequence ID" value="UVI29715.1"/>
    <property type="molecule type" value="Genomic_DNA"/>
</dbReference>
<feature type="chain" id="PRO_5046840325" description="YhfM-like domain-containing protein" evidence="1">
    <location>
        <begin position="19"/>
        <end position="161"/>
    </location>
</feature>
<evidence type="ECO:0000313" key="3">
    <source>
        <dbReference type="EMBL" id="UVI29715.1"/>
    </source>
</evidence>
<dbReference type="Proteomes" id="UP001057877">
    <property type="component" value="Chromosome"/>
</dbReference>
<dbReference type="Pfam" id="PF26353">
    <property type="entry name" value="YhfM"/>
    <property type="match status" value="1"/>
</dbReference>
<dbReference type="RefSeq" id="WP_258385802.1">
    <property type="nucleotide sequence ID" value="NZ_CP091430.1"/>
</dbReference>
<sequence length="161" mass="17724">MRKNVMFILMTFALLVLAGCGSAKKEAPTGLNQLDASRIEFITLQHHVNNQSHEITDNKAISRFVHAISDAEYDQGKLDIAAPAYGASVEMKDGASQQFSFWIDGETTGLFIVSGQNGHYRLSETAKNELRDLFQADAGVQQSEVRTVIFKCDSSPPLRTS</sequence>
<keyword evidence="1" id="KW-0732">Signal</keyword>